<dbReference type="Proteomes" id="UP000234323">
    <property type="component" value="Unassembled WGS sequence"/>
</dbReference>
<evidence type="ECO:0000313" key="2">
    <source>
        <dbReference type="Proteomes" id="UP000234323"/>
    </source>
</evidence>
<protein>
    <submittedName>
        <fullName evidence="1">Uncharacterized protein</fullName>
    </submittedName>
</protein>
<reference evidence="1 2" key="1">
    <citation type="submission" date="2015-10" db="EMBL/GenBank/DDBJ databases">
        <title>Genome analyses suggest a sexual origin of heterokaryosis in a supposedly ancient asexual fungus.</title>
        <authorList>
            <person name="Ropars J."/>
            <person name="Sedzielewska K."/>
            <person name="Noel J."/>
            <person name="Charron P."/>
            <person name="Farinelli L."/>
            <person name="Marton T."/>
            <person name="Kruger M."/>
            <person name="Pelin A."/>
            <person name="Brachmann A."/>
            <person name="Corradi N."/>
        </authorList>
    </citation>
    <scope>NUCLEOTIDE SEQUENCE [LARGE SCALE GENOMIC DNA]</scope>
    <source>
        <strain evidence="1 2">A4</strain>
    </source>
</reference>
<dbReference type="VEuPathDB" id="FungiDB:RhiirA1_539656"/>
<accession>A0A2I1H1B1</accession>
<dbReference type="VEuPathDB" id="FungiDB:FUN_003570"/>
<evidence type="ECO:0000313" key="1">
    <source>
        <dbReference type="EMBL" id="PKY52683.1"/>
    </source>
</evidence>
<sequence length="266" mass="29754">MTVPGEPVTILLSQFFNVYKRKQKGKGKQKCYRSNTIIENKFSKFLSKNNSSGYQSFNYIKKFLDRKFHIAVVGIPVVNLQNQTFSIDGSAVSTRPKCTDPNNAKYKSSTCATRKSVRVTCESFSQPGTPVDTNFSCGDGDSCVNITPNDAFCVDDNSAQVWDSKNKNKVICSAPVLLVPPHKSFQLVAGMTTYANSGDPIRVAELEARYSNEHSRIPFAPDHINQDNKYTFPIKQEYYSNDMYFCFYPGSNVEVQAVGSLAYVLM</sequence>
<organism evidence="1 2">
    <name type="scientific">Rhizophagus irregularis</name>
    <dbReference type="NCBI Taxonomy" id="588596"/>
    <lineage>
        <taxon>Eukaryota</taxon>
        <taxon>Fungi</taxon>
        <taxon>Fungi incertae sedis</taxon>
        <taxon>Mucoromycota</taxon>
        <taxon>Glomeromycotina</taxon>
        <taxon>Glomeromycetes</taxon>
        <taxon>Glomerales</taxon>
        <taxon>Glomeraceae</taxon>
        <taxon>Rhizophagus</taxon>
    </lineage>
</organism>
<proteinExistence type="predicted"/>
<dbReference type="EMBL" id="LLXI01001252">
    <property type="protein sequence ID" value="PKY52683.1"/>
    <property type="molecule type" value="Genomic_DNA"/>
</dbReference>
<dbReference type="VEuPathDB" id="FungiDB:RhiirFUN_023546"/>
<comment type="caution">
    <text evidence="1">The sequence shown here is derived from an EMBL/GenBank/DDBJ whole genome shotgun (WGS) entry which is preliminary data.</text>
</comment>
<gene>
    <name evidence="1" type="ORF">RhiirA4_447345</name>
</gene>
<name>A0A2I1H1B1_9GLOM</name>
<keyword evidence="2" id="KW-1185">Reference proteome</keyword>
<dbReference type="AlphaFoldDB" id="A0A2I1H1B1"/>